<evidence type="ECO:0000313" key="1">
    <source>
        <dbReference type="EMBL" id="MBW0543978.1"/>
    </source>
</evidence>
<reference evidence="1" key="1">
    <citation type="submission" date="2021-03" db="EMBL/GenBank/DDBJ databases">
        <title>Draft genome sequence of rust myrtle Austropuccinia psidii MF-1, a brazilian biotype.</title>
        <authorList>
            <person name="Quecine M.C."/>
            <person name="Pachon D.M.R."/>
            <person name="Bonatelli M.L."/>
            <person name="Correr F.H."/>
            <person name="Franceschini L.M."/>
            <person name="Leite T.F."/>
            <person name="Margarido G.R.A."/>
            <person name="Almeida C.A."/>
            <person name="Ferrarezi J.A."/>
            <person name="Labate C.A."/>
        </authorList>
    </citation>
    <scope>NUCLEOTIDE SEQUENCE</scope>
    <source>
        <strain evidence="1">MF-1</strain>
    </source>
</reference>
<organism evidence="1 2">
    <name type="scientific">Austropuccinia psidii MF-1</name>
    <dbReference type="NCBI Taxonomy" id="1389203"/>
    <lineage>
        <taxon>Eukaryota</taxon>
        <taxon>Fungi</taxon>
        <taxon>Dikarya</taxon>
        <taxon>Basidiomycota</taxon>
        <taxon>Pucciniomycotina</taxon>
        <taxon>Pucciniomycetes</taxon>
        <taxon>Pucciniales</taxon>
        <taxon>Sphaerophragmiaceae</taxon>
        <taxon>Austropuccinia</taxon>
    </lineage>
</organism>
<comment type="caution">
    <text evidence="1">The sequence shown here is derived from an EMBL/GenBank/DDBJ whole genome shotgun (WGS) entry which is preliminary data.</text>
</comment>
<gene>
    <name evidence="1" type="ORF">O181_083693</name>
</gene>
<evidence type="ECO:0000313" key="2">
    <source>
        <dbReference type="Proteomes" id="UP000765509"/>
    </source>
</evidence>
<dbReference type="EMBL" id="AVOT02048792">
    <property type="protein sequence ID" value="MBW0543978.1"/>
    <property type="molecule type" value="Genomic_DNA"/>
</dbReference>
<dbReference type="Proteomes" id="UP000765509">
    <property type="component" value="Unassembled WGS sequence"/>
</dbReference>
<keyword evidence="2" id="KW-1185">Reference proteome</keyword>
<protein>
    <submittedName>
        <fullName evidence="1">Uncharacterized protein</fullName>
    </submittedName>
</protein>
<proteinExistence type="predicted"/>
<sequence>MYIKGLGPYSIMAPLKVLNMCPPLEWAQSDRVDLLFNSGKAPLFYGPGMALAFQAIWPNFPPFHLLKIGLWGLQFPPRTANHGIQTAALGWLAKKNQYLPKGPEIAKMKEFLILSRNSMAWQEPKGTKMTLISHLGPRKSIYIGTRPLLNIHID</sequence>
<name>A0A9Q3FPV0_9BASI</name>
<dbReference type="AlphaFoldDB" id="A0A9Q3FPV0"/>
<accession>A0A9Q3FPV0</accession>